<dbReference type="Gene3D" id="3.40.50.300">
    <property type="entry name" value="P-loop containing nucleotide triphosphate hydrolases"/>
    <property type="match status" value="1"/>
</dbReference>
<proteinExistence type="predicted"/>
<sequence length="89" mass="9767">MTCHLDVRNLGIGAMVYLFFTRDFATVKAIAGSIVIMHKGRVVRSGPKSQVLAPPFDDYTGLLLKSDPEMKPGWLETALAKQRMVSASD</sequence>
<dbReference type="EMBL" id="JAMFMB010000053">
    <property type="protein sequence ID" value="MCL6286096.1"/>
    <property type="molecule type" value="Genomic_DNA"/>
</dbReference>
<evidence type="ECO:0000313" key="1">
    <source>
        <dbReference type="EMBL" id="MCL6286096.1"/>
    </source>
</evidence>
<dbReference type="InterPro" id="IPR027417">
    <property type="entry name" value="P-loop_NTPase"/>
</dbReference>
<evidence type="ECO:0000313" key="2">
    <source>
        <dbReference type="Proteomes" id="UP001203880"/>
    </source>
</evidence>
<keyword evidence="2" id="KW-1185">Reference proteome</keyword>
<organism evidence="1 2">
    <name type="scientific">Ruegeria spongiae</name>
    <dbReference type="NCBI Taxonomy" id="2942209"/>
    <lineage>
        <taxon>Bacteria</taxon>
        <taxon>Pseudomonadati</taxon>
        <taxon>Pseudomonadota</taxon>
        <taxon>Alphaproteobacteria</taxon>
        <taxon>Rhodobacterales</taxon>
        <taxon>Roseobacteraceae</taxon>
        <taxon>Ruegeria</taxon>
    </lineage>
</organism>
<gene>
    <name evidence="1" type="ORF">M3P21_21530</name>
</gene>
<accession>A0ABT0Q8A1</accession>
<name>A0ABT0Q8A1_9RHOB</name>
<dbReference type="Proteomes" id="UP001203880">
    <property type="component" value="Unassembled WGS sequence"/>
</dbReference>
<protein>
    <submittedName>
        <fullName evidence="1">Uncharacterized protein</fullName>
    </submittedName>
</protein>
<comment type="caution">
    <text evidence="1">The sequence shown here is derived from an EMBL/GenBank/DDBJ whole genome shotgun (WGS) entry which is preliminary data.</text>
</comment>
<reference evidence="1" key="1">
    <citation type="submission" date="2022-05" db="EMBL/GenBank/DDBJ databases">
        <authorList>
            <person name="Park J.-S."/>
        </authorList>
    </citation>
    <scope>NUCLEOTIDE SEQUENCE</scope>
    <source>
        <strain evidence="1">2012CJ41-6</strain>
    </source>
</reference>